<proteinExistence type="predicted"/>
<dbReference type="RefSeq" id="WP_067626047.1">
    <property type="nucleotide sequence ID" value="NZ_BAAAXL010000049.1"/>
</dbReference>
<dbReference type="InterPro" id="IPR036873">
    <property type="entry name" value="Rhodanese-like_dom_sf"/>
</dbReference>
<dbReference type="Proteomes" id="UP001180842">
    <property type="component" value="Unassembled WGS sequence"/>
</dbReference>
<keyword evidence="5" id="KW-1185">Reference proteome</keyword>
<feature type="domain" description="Rhodanese" evidence="1">
    <location>
        <begin position="15"/>
        <end position="99"/>
    </location>
</feature>
<accession>A0AAE4I0D0</accession>
<evidence type="ECO:0000313" key="2">
    <source>
        <dbReference type="EMBL" id="MDT2737275.1"/>
    </source>
</evidence>
<dbReference type="EMBL" id="JARQAI010000012">
    <property type="protein sequence ID" value="MDT2737275.1"/>
    <property type="molecule type" value="Genomic_DNA"/>
</dbReference>
<dbReference type="Gene3D" id="3.40.250.10">
    <property type="entry name" value="Rhodanese-like domain"/>
    <property type="match status" value="1"/>
</dbReference>
<reference evidence="2 5" key="1">
    <citation type="submission" date="2023-03" db="EMBL/GenBank/DDBJ databases">
        <authorList>
            <person name="Shen W."/>
            <person name="Cai J."/>
        </authorList>
    </citation>
    <scope>NUCLEOTIDE SEQUENCE</scope>
    <source>
        <strain evidence="2">P69-2</strain>
        <strain evidence="3 5">Y59</strain>
    </source>
</reference>
<dbReference type="InterPro" id="IPR050229">
    <property type="entry name" value="GlpE_sulfurtransferase"/>
</dbReference>
<protein>
    <submittedName>
        <fullName evidence="2">Rhodanese-like domain-containing protein</fullName>
    </submittedName>
</protein>
<dbReference type="CDD" id="cd00158">
    <property type="entry name" value="RHOD"/>
    <property type="match status" value="1"/>
</dbReference>
<evidence type="ECO:0000313" key="5">
    <source>
        <dbReference type="Proteomes" id="UP001269061"/>
    </source>
</evidence>
<dbReference type="PANTHER" id="PTHR43031:SF17">
    <property type="entry name" value="SULFURTRANSFERASE YTWF-RELATED"/>
    <property type="match status" value="1"/>
</dbReference>
<dbReference type="SUPFAM" id="SSF52821">
    <property type="entry name" value="Rhodanese/Cell cycle control phosphatase"/>
    <property type="match status" value="1"/>
</dbReference>
<evidence type="ECO:0000313" key="4">
    <source>
        <dbReference type="Proteomes" id="UP001180842"/>
    </source>
</evidence>
<dbReference type="AlphaFoldDB" id="A0AAE4I0D0"/>
<organism evidence="2 4">
    <name type="scientific">Enterococcus pseudoavium</name>
    <dbReference type="NCBI Taxonomy" id="44007"/>
    <lineage>
        <taxon>Bacteria</taxon>
        <taxon>Bacillati</taxon>
        <taxon>Bacillota</taxon>
        <taxon>Bacilli</taxon>
        <taxon>Lactobacillales</taxon>
        <taxon>Enterococcaceae</taxon>
        <taxon>Enterococcus</taxon>
    </lineage>
</organism>
<dbReference type="PANTHER" id="PTHR43031">
    <property type="entry name" value="FAD-DEPENDENT OXIDOREDUCTASE"/>
    <property type="match status" value="1"/>
</dbReference>
<dbReference type="Proteomes" id="UP001269061">
    <property type="component" value="Unassembled WGS sequence"/>
</dbReference>
<sequence length="99" mass="10953">MSDAIAMVDFYHLATKKDLQIVDVREAYEYERGHVPKAQNLPLSSLGTAKEVLNPNEEYYLICQSGARSENACAFLASQGYKVTNVLGGTATWPGRLTR</sequence>
<dbReference type="SMART" id="SM00450">
    <property type="entry name" value="RHOD"/>
    <property type="match status" value="1"/>
</dbReference>
<evidence type="ECO:0000313" key="3">
    <source>
        <dbReference type="EMBL" id="MDT2771619.1"/>
    </source>
</evidence>
<dbReference type="Pfam" id="PF00581">
    <property type="entry name" value="Rhodanese"/>
    <property type="match status" value="1"/>
</dbReference>
<dbReference type="EMBL" id="JARQAZ010000011">
    <property type="protein sequence ID" value="MDT2771619.1"/>
    <property type="molecule type" value="Genomic_DNA"/>
</dbReference>
<comment type="caution">
    <text evidence="2">The sequence shown here is derived from an EMBL/GenBank/DDBJ whole genome shotgun (WGS) entry which is preliminary data.</text>
</comment>
<gene>
    <name evidence="2" type="ORF">P7H00_09055</name>
    <name evidence="3" type="ORF">P7H46_12395</name>
</gene>
<dbReference type="InterPro" id="IPR001763">
    <property type="entry name" value="Rhodanese-like_dom"/>
</dbReference>
<name>A0AAE4I0D0_9ENTE</name>
<evidence type="ECO:0000259" key="1">
    <source>
        <dbReference type="PROSITE" id="PS50206"/>
    </source>
</evidence>
<dbReference type="PROSITE" id="PS50206">
    <property type="entry name" value="RHODANESE_3"/>
    <property type="match status" value="1"/>
</dbReference>